<feature type="transmembrane region" description="Helical" evidence="8">
    <location>
        <begin position="318"/>
        <end position="344"/>
    </location>
</feature>
<comment type="subcellular location">
    <subcellularLocation>
        <location evidence="1">Cell membrane</location>
        <topology evidence="1">Multi-pass membrane protein</topology>
    </subcellularLocation>
</comment>
<dbReference type="Pfam" id="PF13520">
    <property type="entry name" value="AA_permease_2"/>
    <property type="match status" value="1"/>
</dbReference>
<dbReference type="EMBL" id="BDGG01000002">
    <property type="protein sequence ID" value="GAU92586.1"/>
    <property type="molecule type" value="Genomic_DNA"/>
</dbReference>
<sequence>MDIFEEERVPIRNWKEDGREPDAVKPYYENSMKREDTVKPRPKIGLISGISIIAGSVIGSGIFICPAGVLRNTGSVGVSLVIWVLSGLFSFLGAYCYAELGTTIVRSGGDYAYIYEAFGPLFAFFRLWVECLIVRPVCQAIVALTFAEYILMPFYPGCSRVPHAPTIILAVVCVFLLTFINCWDAKWAIRTQNFFTAAKLIGLAIIIITGFVQLGRGRTRNFDSAFDGTTKDLGNISIAFYLALFAYNGWNSLNFVAEELHDPERNIPKAIIVSSIVVVVIYFLVNVAFFAVIPSVILVETPAVGVLFGTSVYGSMAWIMPLAVALSTFGAYNGILFTTSRLYLAGARQSQMPEVFGMVQIDRVTPVPAALLTSLVSLLYLALGRNVYSLINLVSIVNWLSIGTSVFVLIFLRWKRPNLRRPFKISLLWPVLYLLSTVFLSILPLYRKPLETGVGILLILTALPVYFLMSLYRKEKPPALENLTGTRNTVSKIKQNNK</sequence>
<evidence type="ECO:0000256" key="6">
    <source>
        <dbReference type="ARBA" id="ARBA00022989"/>
    </source>
</evidence>
<dbReference type="GO" id="GO:0005886">
    <property type="term" value="C:plasma membrane"/>
    <property type="evidence" value="ECO:0007669"/>
    <property type="project" value="UniProtKB-SubCell"/>
</dbReference>
<keyword evidence="4" id="KW-1003">Cell membrane</keyword>
<feature type="transmembrane region" description="Helical" evidence="8">
    <location>
        <begin position="233"/>
        <end position="250"/>
    </location>
</feature>
<dbReference type="PANTHER" id="PTHR11785">
    <property type="entry name" value="AMINO ACID TRANSPORTER"/>
    <property type="match status" value="1"/>
</dbReference>
<feature type="transmembrane region" description="Helical" evidence="8">
    <location>
        <begin position="194"/>
        <end position="213"/>
    </location>
</feature>
<accession>A0A1D1USC3</accession>
<keyword evidence="3" id="KW-0813">Transport</keyword>
<name>A0A1D1USC3_RAMVA</name>
<evidence type="ECO:0000256" key="4">
    <source>
        <dbReference type="ARBA" id="ARBA00022475"/>
    </source>
</evidence>
<feature type="transmembrane region" description="Helical" evidence="8">
    <location>
        <begin position="44"/>
        <end position="70"/>
    </location>
</feature>
<dbReference type="OrthoDB" id="10062876at2759"/>
<dbReference type="Proteomes" id="UP000186922">
    <property type="component" value="Unassembled WGS sequence"/>
</dbReference>
<evidence type="ECO:0000256" key="7">
    <source>
        <dbReference type="ARBA" id="ARBA00023136"/>
    </source>
</evidence>
<evidence type="ECO:0000256" key="5">
    <source>
        <dbReference type="ARBA" id="ARBA00022692"/>
    </source>
</evidence>
<organism evidence="9 10">
    <name type="scientific">Ramazzottius varieornatus</name>
    <name type="common">Water bear</name>
    <name type="synonym">Tardigrade</name>
    <dbReference type="NCBI Taxonomy" id="947166"/>
    <lineage>
        <taxon>Eukaryota</taxon>
        <taxon>Metazoa</taxon>
        <taxon>Ecdysozoa</taxon>
        <taxon>Tardigrada</taxon>
        <taxon>Eutardigrada</taxon>
        <taxon>Parachela</taxon>
        <taxon>Hypsibioidea</taxon>
        <taxon>Ramazzottiidae</taxon>
        <taxon>Ramazzottius</taxon>
    </lineage>
</organism>
<evidence type="ECO:0008006" key="11">
    <source>
        <dbReference type="Google" id="ProtNLM"/>
    </source>
</evidence>
<feature type="transmembrane region" description="Helical" evidence="8">
    <location>
        <begin position="164"/>
        <end position="182"/>
    </location>
</feature>
<evidence type="ECO:0000313" key="9">
    <source>
        <dbReference type="EMBL" id="GAU92586.1"/>
    </source>
</evidence>
<keyword evidence="5 8" id="KW-0812">Transmembrane</keyword>
<feature type="transmembrane region" description="Helical" evidence="8">
    <location>
        <begin position="76"/>
        <end position="98"/>
    </location>
</feature>
<evidence type="ECO:0000256" key="8">
    <source>
        <dbReference type="SAM" id="Phobius"/>
    </source>
</evidence>
<dbReference type="Gene3D" id="1.20.1740.10">
    <property type="entry name" value="Amino acid/polyamine transporter I"/>
    <property type="match status" value="1"/>
</dbReference>
<reference evidence="9 10" key="1">
    <citation type="journal article" date="2016" name="Nat. Commun.">
        <title>Extremotolerant tardigrade genome and improved radiotolerance of human cultured cells by tardigrade-unique protein.</title>
        <authorList>
            <person name="Hashimoto T."/>
            <person name="Horikawa D.D."/>
            <person name="Saito Y."/>
            <person name="Kuwahara H."/>
            <person name="Kozuka-Hata H."/>
            <person name="Shin-I T."/>
            <person name="Minakuchi Y."/>
            <person name="Ohishi K."/>
            <person name="Motoyama A."/>
            <person name="Aizu T."/>
            <person name="Enomoto A."/>
            <person name="Kondo K."/>
            <person name="Tanaka S."/>
            <person name="Hara Y."/>
            <person name="Koshikawa S."/>
            <person name="Sagara H."/>
            <person name="Miura T."/>
            <person name="Yokobori S."/>
            <person name="Miyagawa K."/>
            <person name="Suzuki Y."/>
            <person name="Kubo T."/>
            <person name="Oyama M."/>
            <person name="Kohara Y."/>
            <person name="Fujiyama A."/>
            <person name="Arakawa K."/>
            <person name="Katayama T."/>
            <person name="Toyoda A."/>
            <person name="Kunieda T."/>
        </authorList>
    </citation>
    <scope>NUCLEOTIDE SEQUENCE [LARGE SCALE GENOMIC DNA]</scope>
    <source>
        <strain evidence="9 10">YOKOZUNA-1</strain>
    </source>
</reference>
<keyword evidence="10" id="KW-1185">Reference proteome</keyword>
<feature type="transmembrane region" description="Helical" evidence="8">
    <location>
        <begin position="426"/>
        <end position="446"/>
    </location>
</feature>
<evidence type="ECO:0000256" key="1">
    <source>
        <dbReference type="ARBA" id="ARBA00004651"/>
    </source>
</evidence>
<keyword evidence="7 8" id="KW-0472">Membrane</keyword>
<dbReference type="FunFam" id="1.20.1740.10:FF:000003">
    <property type="entry name" value="Y+L amino acid transporter 1 isoform X1"/>
    <property type="match status" value="1"/>
</dbReference>
<feature type="transmembrane region" description="Helical" evidence="8">
    <location>
        <begin position="271"/>
        <end position="298"/>
    </location>
</feature>
<dbReference type="PIRSF" id="PIRSF006060">
    <property type="entry name" value="AA_transporter"/>
    <property type="match status" value="1"/>
</dbReference>
<feature type="transmembrane region" description="Helical" evidence="8">
    <location>
        <begin position="364"/>
        <end position="383"/>
    </location>
</feature>
<gene>
    <name evidence="9" type="primary">RvY_04648-1</name>
    <name evidence="9" type="synonym">RvY_04648.1</name>
    <name evidence="9" type="ORF">RvY_04648</name>
</gene>
<dbReference type="PANTHER" id="PTHR11785:SF531">
    <property type="entry name" value="LARGE NEUTRAL AMINO ACIDS TRANSPORTER SMALL SUBUNIT 1"/>
    <property type="match status" value="1"/>
</dbReference>
<proteinExistence type="inferred from homology"/>
<feature type="transmembrane region" description="Helical" evidence="8">
    <location>
        <begin position="452"/>
        <end position="472"/>
    </location>
</feature>
<protein>
    <recommendedName>
        <fullName evidence="11">Amino acid permease/ SLC12A domain-containing protein</fullName>
    </recommendedName>
</protein>
<evidence type="ECO:0000256" key="3">
    <source>
        <dbReference type="ARBA" id="ARBA00022448"/>
    </source>
</evidence>
<dbReference type="STRING" id="947166.A0A1D1USC3"/>
<keyword evidence="6 8" id="KW-1133">Transmembrane helix</keyword>
<dbReference type="InterPro" id="IPR050598">
    <property type="entry name" value="AminoAcid_Transporter"/>
</dbReference>
<comment type="similarity">
    <text evidence="2">Belongs to the amino acid-polyamine-organocation (APC) superfamily. L-type amino acid transporter (LAT) (TC 2.A.3.8) family.</text>
</comment>
<dbReference type="InterPro" id="IPR002293">
    <property type="entry name" value="AA/rel_permease1"/>
</dbReference>
<evidence type="ECO:0000256" key="2">
    <source>
        <dbReference type="ARBA" id="ARBA00007040"/>
    </source>
</evidence>
<dbReference type="GO" id="GO:0015179">
    <property type="term" value="F:L-amino acid transmembrane transporter activity"/>
    <property type="evidence" value="ECO:0007669"/>
    <property type="project" value="TreeGrafter"/>
</dbReference>
<feature type="transmembrane region" description="Helical" evidence="8">
    <location>
        <begin position="389"/>
        <end position="414"/>
    </location>
</feature>
<comment type="caution">
    <text evidence="9">The sequence shown here is derived from an EMBL/GenBank/DDBJ whole genome shotgun (WGS) entry which is preliminary data.</text>
</comment>
<evidence type="ECO:0000313" key="10">
    <source>
        <dbReference type="Proteomes" id="UP000186922"/>
    </source>
</evidence>
<dbReference type="AlphaFoldDB" id="A0A1D1USC3"/>